<dbReference type="GO" id="GO:0000724">
    <property type="term" value="P:double-strand break repair via homologous recombination"/>
    <property type="evidence" value="ECO:0007669"/>
    <property type="project" value="InterPro"/>
</dbReference>
<dbReference type="GO" id="GO:0000400">
    <property type="term" value="F:four-way junction DNA binding"/>
    <property type="evidence" value="ECO:0007669"/>
    <property type="project" value="TreeGrafter"/>
</dbReference>
<dbReference type="AlphaFoldDB" id="A0A0C3AQJ0"/>
<gene>
    <name evidence="1" type="ORF">SCLCIDRAFT_1210723</name>
</gene>
<proteinExistence type="predicted"/>
<evidence type="ECO:0000313" key="2">
    <source>
        <dbReference type="Proteomes" id="UP000053989"/>
    </source>
</evidence>
<dbReference type="GO" id="GO:0005815">
    <property type="term" value="C:microtubule organizing center"/>
    <property type="evidence" value="ECO:0007669"/>
    <property type="project" value="TreeGrafter"/>
</dbReference>
<reference evidence="2" key="2">
    <citation type="submission" date="2015-01" db="EMBL/GenBank/DDBJ databases">
        <title>Evolutionary Origins and Diversification of the Mycorrhizal Mutualists.</title>
        <authorList>
            <consortium name="DOE Joint Genome Institute"/>
            <consortium name="Mycorrhizal Genomics Consortium"/>
            <person name="Kohler A."/>
            <person name="Kuo A."/>
            <person name="Nagy L.G."/>
            <person name="Floudas D."/>
            <person name="Copeland A."/>
            <person name="Barry K.W."/>
            <person name="Cichocki N."/>
            <person name="Veneault-Fourrey C."/>
            <person name="LaButti K."/>
            <person name="Lindquist E.A."/>
            <person name="Lipzen A."/>
            <person name="Lundell T."/>
            <person name="Morin E."/>
            <person name="Murat C."/>
            <person name="Riley R."/>
            <person name="Ohm R."/>
            <person name="Sun H."/>
            <person name="Tunlid A."/>
            <person name="Henrissat B."/>
            <person name="Grigoriev I.V."/>
            <person name="Hibbett D.S."/>
            <person name="Martin F."/>
        </authorList>
    </citation>
    <scope>NUCLEOTIDE SEQUENCE [LARGE SCALE GENOMIC DNA]</scope>
    <source>
        <strain evidence="2">Foug A</strain>
    </source>
</reference>
<dbReference type="STRING" id="1036808.A0A0C3AQJ0"/>
<dbReference type="InParanoid" id="A0A0C3AQJ0"/>
<keyword evidence="2" id="KW-1185">Reference proteome</keyword>
<accession>A0A0C3AQJ0</accession>
<dbReference type="Gene3D" id="3.40.50.300">
    <property type="entry name" value="P-loop containing nucleotide triphosphate hydrolases"/>
    <property type="match status" value="1"/>
</dbReference>
<dbReference type="InterPro" id="IPR030547">
    <property type="entry name" value="XRCC2"/>
</dbReference>
<dbReference type="PANTHER" id="PTHR46644">
    <property type="entry name" value="DNA REPAIR PROTEIN XRCC2"/>
    <property type="match status" value="1"/>
</dbReference>
<dbReference type="HOGENOM" id="CLU_060999_1_0_1"/>
<dbReference type="GO" id="GO:0033063">
    <property type="term" value="C:Rad51B-Rad51C-Rad51D-XRCC2 complex"/>
    <property type="evidence" value="ECO:0007669"/>
    <property type="project" value="InterPro"/>
</dbReference>
<dbReference type="GO" id="GO:0005657">
    <property type="term" value="C:replication fork"/>
    <property type="evidence" value="ECO:0007669"/>
    <property type="project" value="InterPro"/>
</dbReference>
<protein>
    <recommendedName>
        <fullName evidence="3">RecA family profile 1 domain-containing protein</fullName>
    </recommendedName>
</protein>
<evidence type="ECO:0008006" key="3">
    <source>
        <dbReference type="Google" id="ProtNLM"/>
    </source>
</evidence>
<dbReference type="GO" id="GO:0042148">
    <property type="term" value="P:DNA strand invasion"/>
    <property type="evidence" value="ECO:0007669"/>
    <property type="project" value="TreeGrafter"/>
</dbReference>
<dbReference type="OrthoDB" id="420422at2759"/>
<dbReference type="PANTHER" id="PTHR46644:SF2">
    <property type="entry name" value="DNA REPAIR PROTEIN XRCC2"/>
    <property type="match status" value="1"/>
</dbReference>
<evidence type="ECO:0000313" key="1">
    <source>
        <dbReference type="EMBL" id="KIM67217.1"/>
    </source>
</evidence>
<reference evidence="1 2" key="1">
    <citation type="submission" date="2014-04" db="EMBL/GenBank/DDBJ databases">
        <authorList>
            <consortium name="DOE Joint Genome Institute"/>
            <person name="Kuo A."/>
            <person name="Kohler A."/>
            <person name="Nagy L.G."/>
            <person name="Floudas D."/>
            <person name="Copeland A."/>
            <person name="Barry K.W."/>
            <person name="Cichocki N."/>
            <person name="Veneault-Fourrey C."/>
            <person name="LaButti K."/>
            <person name="Lindquist E.A."/>
            <person name="Lipzen A."/>
            <person name="Lundell T."/>
            <person name="Morin E."/>
            <person name="Murat C."/>
            <person name="Sun H."/>
            <person name="Tunlid A."/>
            <person name="Henrissat B."/>
            <person name="Grigoriev I.V."/>
            <person name="Hibbett D.S."/>
            <person name="Martin F."/>
            <person name="Nordberg H.P."/>
            <person name="Cantor M.N."/>
            <person name="Hua S.X."/>
        </authorList>
    </citation>
    <scope>NUCLEOTIDE SEQUENCE [LARGE SCALE GENOMIC DNA]</scope>
    <source>
        <strain evidence="1 2">Foug A</strain>
    </source>
</reference>
<sequence>MDNYLSQIPSETLQHLLTSVRCHSWPFSTDIPLFDNHIPLNRGDVIEIQGHASCGKSHFLYHFLLSCILPPPPSRGMSAILYDTDSSFDILRFCHLLSTRISELFPLVDAGKHAELKQTSLSLLHIFRPKSLPQLATSLKYLLSYHASHIPDDEIGLLAIDSMSAFYWPELLYEEQLRNFAPKKTGGKETLHRVLTAISDIIRSHAPLVLLTNWGLRTVSQEQSTRYPSTLYKQHLRQFPVVQDVTSTVQPLRLAHHVSLSLPSLAPLHPNSRHDVSGEKLPYERDDIASGCRVVCLITSSGVQEMSRFQLIINGDHIQTSEIES</sequence>
<name>A0A0C3AQJ0_9AGAM</name>
<dbReference type="Proteomes" id="UP000053989">
    <property type="component" value="Unassembled WGS sequence"/>
</dbReference>
<dbReference type="InterPro" id="IPR027417">
    <property type="entry name" value="P-loop_NTPase"/>
</dbReference>
<dbReference type="EMBL" id="KN822014">
    <property type="protein sequence ID" value="KIM67217.1"/>
    <property type="molecule type" value="Genomic_DNA"/>
</dbReference>
<organism evidence="1 2">
    <name type="scientific">Scleroderma citrinum Foug A</name>
    <dbReference type="NCBI Taxonomy" id="1036808"/>
    <lineage>
        <taxon>Eukaryota</taxon>
        <taxon>Fungi</taxon>
        <taxon>Dikarya</taxon>
        <taxon>Basidiomycota</taxon>
        <taxon>Agaricomycotina</taxon>
        <taxon>Agaricomycetes</taxon>
        <taxon>Agaricomycetidae</taxon>
        <taxon>Boletales</taxon>
        <taxon>Sclerodermatineae</taxon>
        <taxon>Sclerodermataceae</taxon>
        <taxon>Scleroderma</taxon>
    </lineage>
</organism>
<dbReference type="SUPFAM" id="SSF52540">
    <property type="entry name" value="P-loop containing nucleoside triphosphate hydrolases"/>
    <property type="match status" value="1"/>
</dbReference>